<dbReference type="GeneID" id="24102141"/>
<evidence type="ECO:0000313" key="2">
    <source>
        <dbReference type="Proteomes" id="UP000006352"/>
    </source>
</evidence>
<protein>
    <submittedName>
        <fullName evidence="1">Uncharacterized protein</fullName>
    </submittedName>
</protein>
<organism evidence="1 2">
    <name type="scientific">Fibroporia radiculosa</name>
    <dbReference type="NCBI Taxonomy" id="599839"/>
    <lineage>
        <taxon>Eukaryota</taxon>
        <taxon>Fungi</taxon>
        <taxon>Dikarya</taxon>
        <taxon>Basidiomycota</taxon>
        <taxon>Agaricomycotina</taxon>
        <taxon>Agaricomycetes</taxon>
        <taxon>Polyporales</taxon>
        <taxon>Fibroporiaceae</taxon>
        <taxon>Fibroporia</taxon>
    </lineage>
</organism>
<dbReference type="Proteomes" id="UP000006352">
    <property type="component" value="Unassembled WGS sequence"/>
</dbReference>
<proteinExistence type="predicted"/>
<dbReference type="RefSeq" id="XP_012177262.1">
    <property type="nucleotide sequence ID" value="XM_012321872.1"/>
</dbReference>
<dbReference type="HOGENOM" id="CLU_3207620_0_0_1"/>
<name>J7SCJ5_9APHY</name>
<reference evidence="1 2" key="1">
    <citation type="journal article" date="2012" name="Appl. Environ. Microbiol.">
        <title>Short-read sequencing for genomic analysis of the brown rot fungus Fibroporia radiculosa.</title>
        <authorList>
            <person name="Tang J.D."/>
            <person name="Perkins A.D."/>
            <person name="Sonstegard T.S."/>
            <person name="Schroeder S.G."/>
            <person name="Burgess S.C."/>
            <person name="Diehl S.V."/>
        </authorList>
    </citation>
    <scope>NUCLEOTIDE SEQUENCE [LARGE SCALE GENOMIC DNA]</scope>
    <source>
        <strain evidence="1 2">TFFH 294</strain>
    </source>
</reference>
<dbReference type="InParanoid" id="J7SCJ5"/>
<gene>
    <name evidence="1" type="ORF">FIBRA_09587</name>
</gene>
<keyword evidence="2" id="KW-1185">Reference proteome</keyword>
<accession>J7SCJ5</accession>
<sequence length="45" mass="5121">MTIDLIFGTEAKTLFLQIGGLETCATLTHLLFYMKEFSPYRSLCC</sequence>
<dbReference type="EMBL" id="HE797712">
    <property type="protein sequence ID" value="CCM07241.1"/>
    <property type="molecule type" value="Genomic_DNA"/>
</dbReference>
<dbReference type="AlphaFoldDB" id="J7SCJ5"/>
<evidence type="ECO:0000313" key="1">
    <source>
        <dbReference type="EMBL" id="CCM07241.1"/>
    </source>
</evidence>